<dbReference type="EMBL" id="JAUEPO010000004">
    <property type="protein sequence ID" value="KAK3324192.1"/>
    <property type="molecule type" value="Genomic_DNA"/>
</dbReference>
<dbReference type="PANTHER" id="PTHR31001:SF90">
    <property type="entry name" value="CENTROMERE DNA-BINDING PROTEIN COMPLEX CBF3 SUBUNIT B"/>
    <property type="match status" value="1"/>
</dbReference>
<dbReference type="GO" id="GO:0006351">
    <property type="term" value="P:DNA-templated transcription"/>
    <property type="evidence" value="ECO:0007669"/>
    <property type="project" value="InterPro"/>
</dbReference>
<reference evidence="4" key="1">
    <citation type="journal article" date="2023" name="Mol. Phylogenet. Evol.">
        <title>Genome-scale phylogeny and comparative genomics of the fungal order Sordariales.</title>
        <authorList>
            <person name="Hensen N."/>
            <person name="Bonometti L."/>
            <person name="Westerberg I."/>
            <person name="Brannstrom I.O."/>
            <person name="Guillou S."/>
            <person name="Cros-Aarteil S."/>
            <person name="Calhoun S."/>
            <person name="Haridas S."/>
            <person name="Kuo A."/>
            <person name="Mondo S."/>
            <person name="Pangilinan J."/>
            <person name="Riley R."/>
            <person name="LaButti K."/>
            <person name="Andreopoulos B."/>
            <person name="Lipzen A."/>
            <person name="Chen C."/>
            <person name="Yan M."/>
            <person name="Daum C."/>
            <person name="Ng V."/>
            <person name="Clum A."/>
            <person name="Steindorff A."/>
            <person name="Ohm R.A."/>
            <person name="Martin F."/>
            <person name="Silar P."/>
            <person name="Natvig D.O."/>
            <person name="Lalanne C."/>
            <person name="Gautier V."/>
            <person name="Ament-Velasquez S.L."/>
            <person name="Kruys A."/>
            <person name="Hutchinson M.I."/>
            <person name="Powell A.J."/>
            <person name="Barry K."/>
            <person name="Miller A.N."/>
            <person name="Grigoriev I.V."/>
            <person name="Debuchy R."/>
            <person name="Gladieux P."/>
            <person name="Hiltunen Thoren M."/>
            <person name="Johannesson H."/>
        </authorList>
    </citation>
    <scope>NUCLEOTIDE SEQUENCE</scope>
    <source>
        <strain evidence="4">SMH4131-1</strain>
    </source>
</reference>
<keyword evidence="5" id="KW-1185">Reference proteome</keyword>
<evidence type="ECO:0000256" key="1">
    <source>
        <dbReference type="ARBA" id="ARBA00004123"/>
    </source>
</evidence>
<dbReference type="AlphaFoldDB" id="A0AAE0IGA2"/>
<sequence length="600" mass="66304">MSIIPSQNPAKIIFKLVPIRDMPQAPAYIMQLQDPNSAILEPTRCVPLPQYHEAKILVEKYMNNLSFIQHVVHHPSLLPGTVDEVYLRLNSYQDPAWLGHVVLLLSLIAGGTYGWTEYDCDGRLPIFPSCPEAYSQTEPWIKAALDVLNAAQSSACLSLELIQGLIVILFILSNQGISLRYRSLLSTALVMGRELGLHRCDHPNNLKINQRNPVRVEMGRRVWWYLVSTDWLMAAHSYGPTEGLYQSNPNHMIVKKPINIDDEDLYDSGHWAEKPISQPTDMSFFLQRIRLAEICRNIADRQLLTSGKPILYADIIAIDAELERFIRSLPPFLNMCPCSHSAPTTDTCEPTPSKPGIAVQAHILNSLVYTQRCKLHLPFLTGRSSGSMSATAFSREVCLSSAKVIIQIEVQLERENHPFVLSRLKVSGILYGVFMASIVLLMDVCVAASQHQNQHEVPDRRELLDAFRILENASKYSTTASNFLDSLMHVLRKHQVPEPHGHGHGHAVVPIGAAHDDSDARQGVGGSLPLLPHEGKGSGLFDGGGGGIAAAFEGPDCTLVGDGDDAGGLLPSQIDELVQGFEMADGFQWDDIFSGIDSFF</sequence>
<evidence type="ECO:0000313" key="4">
    <source>
        <dbReference type="EMBL" id="KAK3324192.1"/>
    </source>
</evidence>
<dbReference type="GO" id="GO:0005634">
    <property type="term" value="C:nucleus"/>
    <property type="evidence" value="ECO:0007669"/>
    <property type="project" value="UniProtKB-SubCell"/>
</dbReference>
<organism evidence="4 5">
    <name type="scientific">Cercophora scortea</name>
    <dbReference type="NCBI Taxonomy" id="314031"/>
    <lineage>
        <taxon>Eukaryota</taxon>
        <taxon>Fungi</taxon>
        <taxon>Dikarya</taxon>
        <taxon>Ascomycota</taxon>
        <taxon>Pezizomycotina</taxon>
        <taxon>Sordariomycetes</taxon>
        <taxon>Sordariomycetidae</taxon>
        <taxon>Sordariales</taxon>
        <taxon>Lasiosphaeriaceae</taxon>
        <taxon>Cercophora</taxon>
    </lineage>
</organism>
<comment type="subcellular location">
    <subcellularLocation>
        <location evidence="1">Nucleus</location>
    </subcellularLocation>
</comment>
<feature type="domain" description="Xylanolytic transcriptional activator regulatory" evidence="3">
    <location>
        <begin position="151"/>
        <end position="301"/>
    </location>
</feature>
<dbReference type="GO" id="GO:0003677">
    <property type="term" value="F:DNA binding"/>
    <property type="evidence" value="ECO:0007669"/>
    <property type="project" value="InterPro"/>
</dbReference>
<evidence type="ECO:0000313" key="5">
    <source>
        <dbReference type="Proteomes" id="UP001286456"/>
    </source>
</evidence>
<dbReference type="Pfam" id="PF04082">
    <property type="entry name" value="Fungal_trans"/>
    <property type="match status" value="1"/>
</dbReference>
<gene>
    <name evidence="4" type="ORF">B0T19DRAFT_224628</name>
</gene>
<reference evidence="4" key="2">
    <citation type="submission" date="2023-06" db="EMBL/GenBank/DDBJ databases">
        <authorList>
            <consortium name="Lawrence Berkeley National Laboratory"/>
            <person name="Haridas S."/>
            <person name="Hensen N."/>
            <person name="Bonometti L."/>
            <person name="Westerberg I."/>
            <person name="Brannstrom I.O."/>
            <person name="Guillou S."/>
            <person name="Cros-Aarteil S."/>
            <person name="Calhoun S."/>
            <person name="Kuo A."/>
            <person name="Mondo S."/>
            <person name="Pangilinan J."/>
            <person name="Riley R."/>
            <person name="Labutti K."/>
            <person name="Andreopoulos B."/>
            <person name="Lipzen A."/>
            <person name="Chen C."/>
            <person name="Yanf M."/>
            <person name="Daum C."/>
            <person name="Ng V."/>
            <person name="Clum A."/>
            <person name="Steindorff A."/>
            <person name="Ohm R."/>
            <person name="Martin F."/>
            <person name="Silar P."/>
            <person name="Natvig D."/>
            <person name="Lalanne C."/>
            <person name="Gautier V."/>
            <person name="Ament-Velasquez S.L."/>
            <person name="Kruys A."/>
            <person name="Hutchinson M.I."/>
            <person name="Powell A.J."/>
            <person name="Barry K."/>
            <person name="Miller A.N."/>
            <person name="Grigoriev I.V."/>
            <person name="Debuchy R."/>
            <person name="Gladieux P."/>
            <person name="Thoren M.H."/>
            <person name="Johannesson H."/>
        </authorList>
    </citation>
    <scope>NUCLEOTIDE SEQUENCE</scope>
    <source>
        <strain evidence="4">SMH4131-1</strain>
    </source>
</reference>
<protein>
    <recommendedName>
        <fullName evidence="3">Xylanolytic transcriptional activator regulatory domain-containing protein</fullName>
    </recommendedName>
</protein>
<dbReference type="GO" id="GO:0008270">
    <property type="term" value="F:zinc ion binding"/>
    <property type="evidence" value="ECO:0007669"/>
    <property type="project" value="InterPro"/>
</dbReference>
<evidence type="ECO:0000256" key="2">
    <source>
        <dbReference type="ARBA" id="ARBA00023242"/>
    </source>
</evidence>
<dbReference type="Proteomes" id="UP001286456">
    <property type="component" value="Unassembled WGS sequence"/>
</dbReference>
<evidence type="ECO:0000259" key="3">
    <source>
        <dbReference type="Pfam" id="PF04082"/>
    </source>
</evidence>
<accession>A0AAE0IGA2</accession>
<keyword evidence="2" id="KW-0539">Nucleus</keyword>
<dbReference type="CDD" id="cd12148">
    <property type="entry name" value="fungal_TF_MHR"/>
    <property type="match status" value="1"/>
</dbReference>
<dbReference type="InterPro" id="IPR050613">
    <property type="entry name" value="Sec_Metabolite_Reg"/>
</dbReference>
<proteinExistence type="predicted"/>
<comment type="caution">
    <text evidence="4">The sequence shown here is derived from an EMBL/GenBank/DDBJ whole genome shotgun (WGS) entry which is preliminary data.</text>
</comment>
<name>A0AAE0IGA2_9PEZI</name>
<dbReference type="InterPro" id="IPR007219">
    <property type="entry name" value="XnlR_reg_dom"/>
</dbReference>
<dbReference type="PANTHER" id="PTHR31001">
    <property type="entry name" value="UNCHARACTERIZED TRANSCRIPTIONAL REGULATORY PROTEIN"/>
    <property type="match status" value="1"/>
</dbReference>